<keyword evidence="1" id="KW-0472">Membrane</keyword>
<accession>A0ABT1ZCH4</accession>
<dbReference type="PANTHER" id="PTHR38446:SF1">
    <property type="entry name" value="BLL0914 PROTEIN"/>
    <property type="match status" value="1"/>
</dbReference>
<feature type="transmembrane region" description="Helical" evidence="1">
    <location>
        <begin position="82"/>
        <end position="102"/>
    </location>
</feature>
<proteinExistence type="predicted"/>
<keyword evidence="3" id="KW-1185">Reference proteome</keyword>
<dbReference type="InterPro" id="IPR009732">
    <property type="entry name" value="DUF1304"/>
</dbReference>
<feature type="transmembrane region" description="Helical" evidence="1">
    <location>
        <begin position="6"/>
        <end position="29"/>
    </location>
</feature>
<dbReference type="PANTHER" id="PTHR38446">
    <property type="entry name" value="BLL0914 PROTEIN"/>
    <property type="match status" value="1"/>
</dbReference>
<name>A0ABT1ZCH4_9MICO</name>
<evidence type="ECO:0000313" key="3">
    <source>
        <dbReference type="Proteomes" id="UP001205337"/>
    </source>
</evidence>
<keyword evidence="1" id="KW-0812">Transmembrane</keyword>
<gene>
    <name evidence="2" type="ORF">NUH29_02285</name>
</gene>
<dbReference type="Proteomes" id="UP001205337">
    <property type="component" value="Unassembled WGS sequence"/>
</dbReference>
<reference evidence="2 3" key="1">
    <citation type="submission" date="2022-08" db="EMBL/GenBank/DDBJ databases">
        <authorList>
            <person name="Li F."/>
        </authorList>
    </citation>
    <scope>NUCLEOTIDE SEQUENCE [LARGE SCALE GENOMIC DNA]</scope>
    <source>
        <strain evidence="2 3">10F1B-8-1</strain>
    </source>
</reference>
<dbReference type="EMBL" id="JANTHX010000004">
    <property type="protein sequence ID" value="MCS0498376.1"/>
    <property type="molecule type" value="Genomic_DNA"/>
</dbReference>
<protein>
    <submittedName>
        <fullName evidence="2">DUF1304 domain-containing protein</fullName>
    </submittedName>
</protein>
<dbReference type="Pfam" id="PF06993">
    <property type="entry name" value="DUF1304"/>
    <property type="match status" value="1"/>
</dbReference>
<organism evidence="2 3">
    <name type="scientific">Protaetiibacter mangrovi</name>
    <dbReference type="NCBI Taxonomy" id="2970926"/>
    <lineage>
        <taxon>Bacteria</taxon>
        <taxon>Bacillati</taxon>
        <taxon>Actinomycetota</taxon>
        <taxon>Actinomycetes</taxon>
        <taxon>Micrococcales</taxon>
        <taxon>Microbacteriaceae</taxon>
        <taxon>Protaetiibacter</taxon>
    </lineage>
</organism>
<dbReference type="RefSeq" id="WP_258797295.1">
    <property type="nucleotide sequence ID" value="NZ_JANTHX010000004.1"/>
</dbReference>
<feature type="transmembrane region" description="Helical" evidence="1">
    <location>
        <begin position="59"/>
        <end position="76"/>
    </location>
</feature>
<comment type="caution">
    <text evidence="2">The sequence shown here is derived from an EMBL/GenBank/DDBJ whole genome shotgun (WGS) entry which is preliminary data.</text>
</comment>
<evidence type="ECO:0000256" key="1">
    <source>
        <dbReference type="SAM" id="Phobius"/>
    </source>
</evidence>
<evidence type="ECO:0000313" key="2">
    <source>
        <dbReference type="EMBL" id="MCS0498376.1"/>
    </source>
</evidence>
<sequence>MDVVAIAGSIFAGIAAAIHVYIWVLESVLWTRESTRRTFGVRSAEEAEALRPMAYNQGYYNLFLALGVAAGLVLLWSGLALAGIVLVLFACLSMVLAALVLISSNHRMLRAALVQGAAPLVAVVLLGAALTQLA</sequence>
<feature type="transmembrane region" description="Helical" evidence="1">
    <location>
        <begin position="109"/>
        <end position="130"/>
    </location>
</feature>
<keyword evidence="1" id="KW-1133">Transmembrane helix</keyword>